<comment type="caution">
    <text evidence="3">The sequence shown here is derived from an EMBL/GenBank/DDBJ whole genome shotgun (WGS) entry which is preliminary data.</text>
</comment>
<proteinExistence type="predicted"/>
<dbReference type="RefSeq" id="WP_185001084.1">
    <property type="nucleotide sequence ID" value="NZ_BAAAUI010000033.1"/>
</dbReference>
<dbReference type="SUPFAM" id="SSF53448">
    <property type="entry name" value="Nucleotide-diphospho-sugar transferases"/>
    <property type="match status" value="1"/>
</dbReference>
<feature type="coiled-coil region" evidence="1">
    <location>
        <begin position="479"/>
        <end position="601"/>
    </location>
</feature>
<dbReference type="SUPFAM" id="SSF53335">
    <property type="entry name" value="S-adenosyl-L-methionine-dependent methyltransferases"/>
    <property type="match status" value="1"/>
</dbReference>
<dbReference type="GO" id="GO:0032259">
    <property type="term" value="P:methylation"/>
    <property type="evidence" value="ECO:0007669"/>
    <property type="project" value="UniProtKB-KW"/>
</dbReference>
<evidence type="ECO:0000313" key="4">
    <source>
        <dbReference type="Proteomes" id="UP000533598"/>
    </source>
</evidence>
<dbReference type="InterPro" id="IPR001173">
    <property type="entry name" value="Glyco_trans_2-like"/>
</dbReference>
<keyword evidence="4" id="KW-1185">Reference proteome</keyword>
<evidence type="ECO:0000256" key="1">
    <source>
        <dbReference type="SAM" id="Coils"/>
    </source>
</evidence>
<gene>
    <name evidence="3" type="ORF">HNR67_001166</name>
</gene>
<dbReference type="InterPro" id="IPR050834">
    <property type="entry name" value="Glycosyltransf_2"/>
</dbReference>
<dbReference type="PANTHER" id="PTHR43685">
    <property type="entry name" value="GLYCOSYLTRANSFERASE"/>
    <property type="match status" value="1"/>
</dbReference>
<dbReference type="Gene3D" id="3.90.550.10">
    <property type="entry name" value="Spore Coat Polysaccharide Biosynthesis Protein SpsA, Chain A"/>
    <property type="match status" value="1"/>
</dbReference>
<evidence type="ECO:0000259" key="2">
    <source>
        <dbReference type="Pfam" id="PF00535"/>
    </source>
</evidence>
<dbReference type="Gene3D" id="3.40.50.150">
    <property type="entry name" value="Vaccinia Virus protein VP39"/>
    <property type="match status" value="1"/>
</dbReference>
<keyword evidence="3" id="KW-0489">Methyltransferase</keyword>
<dbReference type="InterPro" id="IPR029063">
    <property type="entry name" value="SAM-dependent_MTases_sf"/>
</dbReference>
<name>A0A7W7C861_9PSEU</name>
<feature type="domain" description="Glycosyltransferase 2-like" evidence="2">
    <location>
        <begin position="804"/>
        <end position="931"/>
    </location>
</feature>
<dbReference type="InterPro" id="IPR029044">
    <property type="entry name" value="Nucleotide-diphossugar_trans"/>
</dbReference>
<protein>
    <submittedName>
        <fullName evidence="3">SAM-dependent methyltransferase/prefoldin subunit 5</fullName>
    </submittedName>
</protein>
<dbReference type="Pfam" id="PF00535">
    <property type="entry name" value="Glycos_transf_2"/>
    <property type="match status" value="1"/>
</dbReference>
<accession>A0A7W7C861</accession>
<evidence type="ECO:0000313" key="3">
    <source>
        <dbReference type="EMBL" id="MBB4675048.1"/>
    </source>
</evidence>
<dbReference type="AlphaFoldDB" id="A0A7W7C861"/>
<sequence length="1138" mass="124793">MAAPEQEMLWRGLLAPVRTTAEARLVQVGPEGLTEGGPFDLALLDGSLEHTADPAGLLGQVTGQLAADGVLVLAVHNQLGLGQLLGKADPVRERMWLGAADYPGRPGPRTWSRRVLTGLLEGAGLTAQRWLLCYPDHVRPRVLVDGAVFERADRLELVDKLVRDPLLGAADEQLAAAPGRRLHQLALAEGFAAAVAPAFLVVAGRTPEAVARVTGPGLAWLVNSSRQPRWQRARRLSADLVLETIEGTDNTEGWLRQRVVPAEPWLPGRCLDTELLDALAAGDLDRAGGLLGLWCRTCLAQARPLTAEDLRHPFLPGRVGVPVLPPDCLDVHPGNLVLGPDREVRRIDLEWEAGSGVDAELALLRGLREFARELRDSGAPHPWPAETNLQKLLFRLADLCGLGGPARQRWVELTSAEASLQELVSGAPRDRVLATLEADAVLPGRPRVWELPPGLGEVGRALAAKEQAEKTARSLWTDVEALRQQIAHRQAELTQAKAQAEELRAELTKEHQAAEEALRAADAERESLRQELARTQDELVELDNRVGSAFAGLAEATADFEQVRSEVDAARADAAGQASASQQLRDRLARTRARLDALEGSSLVRAGHRYVWPAARAARGMRDLLLGRGGAEPDSVLRRASRYAPALTPLLARRLRVREGAAREAGLRFAVDVPGEPVHIGRGQVVDLAGWAVHADLPVRAVWIKADGRMVPANLGYHRPVVRQELGAAGWHVPEGSGFRARIPLPAGPTRHDLPLELIVDLSDGTRLHRALPSLRTRAEVGIRPVRVEWPGSGPRVAICLATYHPERRFLAEQLDSIRKQTHDNWVCVISDDGTDPAARSVLAELTDGDPRFVVVEHERNVGFYRNFERALRLAPLDADAIALSDQDDVWDPDKLAVQLERLADPKVQLVYCDMRLIDDDGKLIAKTSWGKRRNQWSELDALLMLNTVTGAASLVRADLVRERVLPFPPGTPTAYHDQWIAATALSVGALSFVDRPLQSYRQHGENVTGWMLPWWTSGLPGPVGLAELSLGIDRRLTPRRREELEHVVEHELRRIAQFASVLLARNGDQLGAADRGELVKLAGVERQLSVLVELAARNGKRPETGGTERYFLTAALRWHALRRARRRMPERTVPPLD</sequence>
<dbReference type="Proteomes" id="UP000533598">
    <property type="component" value="Unassembled WGS sequence"/>
</dbReference>
<dbReference type="PANTHER" id="PTHR43685:SF2">
    <property type="entry name" value="GLYCOSYLTRANSFERASE 2-LIKE DOMAIN-CONTAINING PROTEIN"/>
    <property type="match status" value="1"/>
</dbReference>
<keyword evidence="1" id="KW-0175">Coiled coil</keyword>
<organism evidence="3 4">
    <name type="scientific">Crossiella cryophila</name>
    <dbReference type="NCBI Taxonomy" id="43355"/>
    <lineage>
        <taxon>Bacteria</taxon>
        <taxon>Bacillati</taxon>
        <taxon>Actinomycetota</taxon>
        <taxon>Actinomycetes</taxon>
        <taxon>Pseudonocardiales</taxon>
        <taxon>Pseudonocardiaceae</taxon>
        <taxon>Crossiella</taxon>
    </lineage>
</organism>
<reference evidence="3 4" key="1">
    <citation type="submission" date="2020-08" db="EMBL/GenBank/DDBJ databases">
        <title>Sequencing the genomes of 1000 actinobacteria strains.</title>
        <authorList>
            <person name="Klenk H.-P."/>
        </authorList>
    </citation>
    <scope>NUCLEOTIDE SEQUENCE [LARGE SCALE GENOMIC DNA]</scope>
    <source>
        <strain evidence="3 4">DSM 44230</strain>
    </source>
</reference>
<dbReference type="CDD" id="cd04196">
    <property type="entry name" value="GT_2_like_d"/>
    <property type="match status" value="1"/>
</dbReference>
<dbReference type="GO" id="GO:0008168">
    <property type="term" value="F:methyltransferase activity"/>
    <property type="evidence" value="ECO:0007669"/>
    <property type="project" value="UniProtKB-KW"/>
</dbReference>
<keyword evidence="3" id="KW-0808">Transferase</keyword>
<dbReference type="Gene3D" id="1.10.287.1490">
    <property type="match status" value="1"/>
</dbReference>
<dbReference type="EMBL" id="JACHMH010000001">
    <property type="protein sequence ID" value="MBB4675048.1"/>
    <property type="molecule type" value="Genomic_DNA"/>
</dbReference>